<evidence type="ECO:0000256" key="5">
    <source>
        <dbReference type="ARBA" id="ARBA00023242"/>
    </source>
</evidence>
<protein>
    <recommendedName>
        <fullName evidence="8">PHD-type domain-containing protein</fullName>
    </recommendedName>
</protein>
<evidence type="ECO:0000259" key="8">
    <source>
        <dbReference type="PROSITE" id="PS50016"/>
    </source>
</evidence>
<name>A0ABY6UGV7_BIOOC</name>
<keyword evidence="10" id="KW-1185">Reference proteome</keyword>
<evidence type="ECO:0000256" key="2">
    <source>
        <dbReference type="ARBA" id="ARBA00022723"/>
    </source>
</evidence>
<dbReference type="InterPro" id="IPR001965">
    <property type="entry name" value="Znf_PHD"/>
</dbReference>
<evidence type="ECO:0000256" key="3">
    <source>
        <dbReference type="ARBA" id="ARBA00022771"/>
    </source>
</evidence>
<dbReference type="Gene3D" id="3.30.40.10">
    <property type="entry name" value="Zinc/RING finger domain, C3HC4 (zinc finger)"/>
    <property type="match status" value="1"/>
</dbReference>
<keyword evidence="5" id="KW-0539">Nucleus</keyword>
<dbReference type="SUPFAM" id="SSF57903">
    <property type="entry name" value="FYVE/PHD zinc finger"/>
    <property type="match status" value="1"/>
</dbReference>
<feature type="region of interest" description="Disordered" evidence="7">
    <location>
        <begin position="1"/>
        <end position="126"/>
    </location>
</feature>
<gene>
    <name evidence="9" type="ORF">CLO192961_LOCUS283951</name>
</gene>
<proteinExistence type="predicted"/>
<comment type="subcellular location">
    <subcellularLocation>
        <location evidence="1">Nucleus</location>
    </subcellularLocation>
</comment>
<reference evidence="9 10" key="1">
    <citation type="submission" date="2019-06" db="EMBL/GenBank/DDBJ databases">
        <authorList>
            <person name="Broberg M."/>
        </authorList>
    </citation>
    <scope>NUCLEOTIDE SEQUENCE [LARGE SCALE GENOMIC DNA]</scope>
</reference>
<dbReference type="Pfam" id="PF00628">
    <property type="entry name" value="PHD"/>
    <property type="match status" value="1"/>
</dbReference>
<feature type="compositionally biased region" description="Basic residues" evidence="7">
    <location>
        <begin position="71"/>
        <end position="97"/>
    </location>
</feature>
<dbReference type="InterPro" id="IPR019787">
    <property type="entry name" value="Znf_PHD-finger"/>
</dbReference>
<dbReference type="InterPro" id="IPR037869">
    <property type="entry name" value="Spp1/CFP1"/>
</dbReference>
<dbReference type="InterPro" id="IPR013083">
    <property type="entry name" value="Znf_RING/FYVE/PHD"/>
</dbReference>
<feature type="compositionally biased region" description="Acidic residues" evidence="7">
    <location>
        <begin position="109"/>
        <end position="122"/>
    </location>
</feature>
<evidence type="ECO:0000256" key="6">
    <source>
        <dbReference type="PROSITE-ProRule" id="PRU00146"/>
    </source>
</evidence>
<keyword evidence="2" id="KW-0479">Metal-binding</keyword>
<evidence type="ECO:0000313" key="10">
    <source>
        <dbReference type="Proteomes" id="UP000766486"/>
    </source>
</evidence>
<dbReference type="Proteomes" id="UP000766486">
    <property type="component" value="Unassembled WGS sequence"/>
</dbReference>
<feature type="compositionally biased region" description="Polar residues" evidence="7">
    <location>
        <begin position="45"/>
        <end position="60"/>
    </location>
</feature>
<evidence type="ECO:0000256" key="4">
    <source>
        <dbReference type="ARBA" id="ARBA00022833"/>
    </source>
</evidence>
<dbReference type="SMART" id="SM00249">
    <property type="entry name" value="PHD"/>
    <property type="match status" value="1"/>
</dbReference>
<sequence>MERPNPSPLPGDEPEAKLPELQSKSGTPMAASSPLPQPAPSADSRSASQQPLPSTETGDSTAAMGTLSGGIKKKGTAKKAPKRPRKSGPKKAAKKAKPTPVPGASSATEDNDDGEDDDDEESDHGPYCVCRGPDDHRWMICCEKCEDWFHGECIKLSKEIGESLIERFVCPNCTKEGLSTIYKKTCALGTCRKAARLWQDEMSVFCSNEHAQMWWERLVARLPKGKAKNGLNDHLSQDEFMALITSDLSGVDENGLLTLVKMPFQQEMAKTQDAKKSNNPEEDLSDILTQEEKSILEEAANTRFHLAEDTLLCHKMLTLIELAQERRRKVINAGPFGDDMCGYDPRLDTISARDAFAAFVKSSEGEAIFKASELGEAEGMCERKRCKVHGGWQKMLVLGIKHQIREMAGQAAEVSGEEKIVRNAAGERWRRKKAECNWVEVLDGA</sequence>
<dbReference type="PROSITE" id="PS01359">
    <property type="entry name" value="ZF_PHD_1"/>
    <property type="match status" value="1"/>
</dbReference>
<organism evidence="9 10">
    <name type="scientific">Bionectria ochroleuca</name>
    <name type="common">Gliocladium roseum</name>
    <dbReference type="NCBI Taxonomy" id="29856"/>
    <lineage>
        <taxon>Eukaryota</taxon>
        <taxon>Fungi</taxon>
        <taxon>Dikarya</taxon>
        <taxon>Ascomycota</taxon>
        <taxon>Pezizomycotina</taxon>
        <taxon>Sordariomycetes</taxon>
        <taxon>Hypocreomycetidae</taxon>
        <taxon>Hypocreales</taxon>
        <taxon>Bionectriaceae</taxon>
        <taxon>Clonostachys</taxon>
    </lineage>
</organism>
<accession>A0ABY6UGV7</accession>
<dbReference type="CDD" id="cd15552">
    <property type="entry name" value="PHD_PHF3_like"/>
    <property type="match status" value="1"/>
</dbReference>
<evidence type="ECO:0000313" key="9">
    <source>
        <dbReference type="EMBL" id="VUC30394.1"/>
    </source>
</evidence>
<evidence type="ECO:0000256" key="1">
    <source>
        <dbReference type="ARBA" id="ARBA00004123"/>
    </source>
</evidence>
<keyword evidence="4" id="KW-0862">Zinc</keyword>
<dbReference type="PANTHER" id="PTHR46174:SF1">
    <property type="entry name" value="CXXC-TYPE ZINC FINGER PROTEIN 1"/>
    <property type="match status" value="1"/>
</dbReference>
<feature type="compositionally biased region" description="Low complexity" evidence="7">
    <location>
        <begin position="30"/>
        <end position="44"/>
    </location>
</feature>
<keyword evidence="3 6" id="KW-0863">Zinc-finger</keyword>
<dbReference type="PANTHER" id="PTHR46174">
    <property type="entry name" value="CXXC-TYPE ZINC FINGER PROTEIN 1"/>
    <property type="match status" value="1"/>
</dbReference>
<dbReference type="InterPro" id="IPR019786">
    <property type="entry name" value="Zinc_finger_PHD-type_CS"/>
</dbReference>
<feature type="compositionally biased region" description="Pro residues" evidence="7">
    <location>
        <begin position="1"/>
        <end position="11"/>
    </location>
</feature>
<dbReference type="PROSITE" id="PS50016">
    <property type="entry name" value="ZF_PHD_2"/>
    <property type="match status" value="1"/>
</dbReference>
<comment type="caution">
    <text evidence="9">The sequence shown here is derived from an EMBL/GenBank/DDBJ whole genome shotgun (WGS) entry which is preliminary data.</text>
</comment>
<dbReference type="InterPro" id="IPR011011">
    <property type="entry name" value="Znf_FYVE_PHD"/>
</dbReference>
<evidence type="ECO:0000256" key="7">
    <source>
        <dbReference type="SAM" id="MobiDB-lite"/>
    </source>
</evidence>
<feature type="domain" description="PHD-type" evidence="8">
    <location>
        <begin position="125"/>
        <end position="176"/>
    </location>
</feature>
<dbReference type="EMBL" id="CABFNS010000819">
    <property type="protein sequence ID" value="VUC30394.1"/>
    <property type="molecule type" value="Genomic_DNA"/>
</dbReference>